<comment type="caution">
    <text evidence="1">The sequence shown here is derived from an EMBL/GenBank/DDBJ whole genome shotgun (WGS) entry which is preliminary data.</text>
</comment>
<proteinExistence type="predicted"/>
<organism evidence="1 2">
    <name type="scientific">Symbiodinium microadriaticum</name>
    <name type="common">Dinoflagellate</name>
    <name type="synonym">Zooxanthella microadriatica</name>
    <dbReference type="NCBI Taxonomy" id="2951"/>
    <lineage>
        <taxon>Eukaryota</taxon>
        <taxon>Sar</taxon>
        <taxon>Alveolata</taxon>
        <taxon>Dinophyceae</taxon>
        <taxon>Suessiales</taxon>
        <taxon>Symbiodiniaceae</taxon>
        <taxon>Symbiodinium</taxon>
    </lineage>
</organism>
<sequence length="101" mass="11670">MTLDVDLLCWRLKQLKAPKDFILVVLLVIWTADSEKLQQDYTFLEFYAGNGNLHRMMRAAGKYRAARFDILDGPSDIKRSNYMDLNSRSGFANLDSTQYSL</sequence>
<dbReference type="OrthoDB" id="410769at2759"/>
<evidence type="ECO:0000313" key="1">
    <source>
        <dbReference type="EMBL" id="OLP74379.1"/>
    </source>
</evidence>
<accession>A0A1Q9BUN8</accession>
<dbReference type="EMBL" id="LSRX01003816">
    <property type="protein sequence ID" value="OLP74379.1"/>
    <property type="molecule type" value="Genomic_DNA"/>
</dbReference>
<name>A0A1Q9BUN8_SYMMI</name>
<gene>
    <name evidence="1" type="ORF">AK812_SmicGene46094</name>
</gene>
<dbReference type="Proteomes" id="UP000186817">
    <property type="component" value="Unassembled WGS sequence"/>
</dbReference>
<protein>
    <submittedName>
        <fullName evidence="1">Uncharacterized protein</fullName>
    </submittedName>
</protein>
<evidence type="ECO:0000313" key="2">
    <source>
        <dbReference type="Proteomes" id="UP000186817"/>
    </source>
</evidence>
<reference evidence="1 2" key="1">
    <citation type="submission" date="2016-02" db="EMBL/GenBank/DDBJ databases">
        <title>Genome analysis of coral dinoflagellate symbionts highlights evolutionary adaptations to a symbiotic lifestyle.</title>
        <authorList>
            <person name="Aranda M."/>
            <person name="Li Y."/>
            <person name="Liew Y.J."/>
            <person name="Baumgarten S."/>
            <person name="Simakov O."/>
            <person name="Wilson M."/>
            <person name="Piel J."/>
            <person name="Ashoor H."/>
            <person name="Bougouffa S."/>
            <person name="Bajic V.B."/>
            <person name="Ryu T."/>
            <person name="Ravasi T."/>
            <person name="Bayer T."/>
            <person name="Micklem G."/>
            <person name="Kim H."/>
            <person name="Bhak J."/>
            <person name="Lajeunesse T.C."/>
            <person name="Voolstra C.R."/>
        </authorList>
    </citation>
    <scope>NUCLEOTIDE SEQUENCE [LARGE SCALE GENOMIC DNA]</scope>
    <source>
        <strain evidence="1 2">CCMP2467</strain>
    </source>
</reference>
<keyword evidence="2" id="KW-1185">Reference proteome</keyword>
<dbReference type="AlphaFoldDB" id="A0A1Q9BUN8"/>